<feature type="transmembrane region" description="Helical" evidence="1">
    <location>
        <begin position="218"/>
        <end position="235"/>
    </location>
</feature>
<keyword evidence="1" id="KW-0472">Membrane</keyword>
<name>A0A4R6V0T3_9ACTN</name>
<organism evidence="2 3">
    <name type="scientific">Actinorugispora endophytica</name>
    <dbReference type="NCBI Taxonomy" id="1605990"/>
    <lineage>
        <taxon>Bacteria</taxon>
        <taxon>Bacillati</taxon>
        <taxon>Actinomycetota</taxon>
        <taxon>Actinomycetes</taxon>
        <taxon>Streptosporangiales</taxon>
        <taxon>Nocardiopsidaceae</taxon>
        <taxon>Actinorugispora</taxon>
    </lineage>
</organism>
<gene>
    <name evidence="2" type="ORF">EV190_11043</name>
</gene>
<accession>A0A4R6V0T3</accession>
<evidence type="ECO:0000256" key="1">
    <source>
        <dbReference type="SAM" id="Phobius"/>
    </source>
</evidence>
<feature type="transmembrane region" description="Helical" evidence="1">
    <location>
        <begin position="314"/>
        <end position="333"/>
    </location>
</feature>
<feature type="transmembrane region" description="Helical" evidence="1">
    <location>
        <begin position="372"/>
        <end position="395"/>
    </location>
</feature>
<evidence type="ECO:0008006" key="4">
    <source>
        <dbReference type="Google" id="ProtNLM"/>
    </source>
</evidence>
<comment type="caution">
    <text evidence="2">The sequence shown here is derived from an EMBL/GenBank/DDBJ whole genome shotgun (WGS) entry which is preliminary data.</text>
</comment>
<evidence type="ECO:0000313" key="3">
    <source>
        <dbReference type="Proteomes" id="UP000295281"/>
    </source>
</evidence>
<feature type="transmembrane region" description="Helical" evidence="1">
    <location>
        <begin position="30"/>
        <end position="56"/>
    </location>
</feature>
<reference evidence="2 3" key="1">
    <citation type="submission" date="2019-03" db="EMBL/GenBank/DDBJ databases">
        <title>Genomic Encyclopedia of Type Strains, Phase IV (KMG-IV): sequencing the most valuable type-strain genomes for metagenomic binning, comparative biology and taxonomic classification.</title>
        <authorList>
            <person name="Goeker M."/>
        </authorList>
    </citation>
    <scope>NUCLEOTIDE SEQUENCE [LARGE SCALE GENOMIC DNA]</scope>
    <source>
        <strain evidence="2 3">DSM 46770</strain>
    </source>
</reference>
<dbReference type="AlphaFoldDB" id="A0A4R6V0T3"/>
<feature type="transmembrane region" description="Helical" evidence="1">
    <location>
        <begin position="126"/>
        <end position="146"/>
    </location>
</feature>
<proteinExistence type="predicted"/>
<keyword evidence="3" id="KW-1185">Reference proteome</keyword>
<dbReference type="EMBL" id="SNYN01000010">
    <property type="protein sequence ID" value="TDQ51555.1"/>
    <property type="molecule type" value="Genomic_DNA"/>
</dbReference>
<feature type="transmembrane region" description="Helical" evidence="1">
    <location>
        <begin position="152"/>
        <end position="169"/>
    </location>
</feature>
<evidence type="ECO:0000313" key="2">
    <source>
        <dbReference type="EMBL" id="TDQ51555.1"/>
    </source>
</evidence>
<protein>
    <recommendedName>
        <fullName evidence="4">4-amino-4-deoxy-L-arabinose transferase-like glycosyltransferase</fullName>
    </recommendedName>
</protein>
<dbReference type="RefSeq" id="WP_243742570.1">
    <property type="nucleotide sequence ID" value="NZ_SNYN01000010.1"/>
</dbReference>
<feature type="transmembrane region" description="Helical" evidence="1">
    <location>
        <begin position="101"/>
        <end position="119"/>
    </location>
</feature>
<feature type="transmembrane region" description="Helical" evidence="1">
    <location>
        <begin position="290"/>
        <end position="307"/>
    </location>
</feature>
<feature type="transmembrane region" description="Helical" evidence="1">
    <location>
        <begin position="176"/>
        <end position="191"/>
    </location>
</feature>
<keyword evidence="1" id="KW-1133">Transmembrane helix</keyword>
<dbReference type="Proteomes" id="UP000295281">
    <property type="component" value="Unassembled WGS sequence"/>
</dbReference>
<feature type="transmembrane region" description="Helical" evidence="1">
    <location>
        <begin position="197"/>
        <end position="213"/>
    </location>
</feature>
<feature type="transmembrane region" description="Helical" evidence="1">
    <location>
        <begin position="339"/>
        <end position="360"/>
    </location>
</feature>
<keyword evidence="1" id="KW-0812">Transmembrane</keyword>
<sequence>MDARRAGEAEPASAGACPAARNRRAGRGGAAALGAVCAAFAAAGLLLVPIGLGLGWDEVVYVSQYDPRNPAAFFSAPRSRGVSLLAAPVVLATGSVPVLRAWLACAAALAMLAGFWPWLRLWPTPVVAPLAALGYATLWVSLFYTASAMPNHYTAMAAVGAVGWFLAAARGRGPRGALAALGAMLVVAGLMRPSDAFWLAAPLGAAALAVPAWRRPGLVAAVAVGALAGVAPWLVEAQAVYGGVLERLVRAGEIQGGTEPTFALAHSVATLDGPLLCRPCDGDAVRWPALLWWAALVPLVALGVASARRARRAAGLLPVAVAASMSFTYLFLIDYSAPRFLLPVYALLAVPAAAGTVRLWSAANRRTRPALGAGLAVALAGHLLIQGVIVTHWAASHTAARQEYARLADALHGAGLRPPCLLTGDEAVPIAYYAGCASAAPSGSNATHSLDGLLTLGRTVPFGLLDRGGSPPDWAADWRALPVGPAPDPRAWVLYVPEWSPVAD</sequence>